<gene>
    <name evidence="20" type="ORF">ASPSYDRAFT_86057</name>
</gene>
<dbReference type="OrthoDB" id="6921389at2759"/>
<dbReference type="AlphaFoldDB" id="A0A1L9TSL8"/>
<accession>A0A1L9TSL8</accession>
<protein>
    <recommendedName>
        <fullName evidence="14">(2E,6E)-farnesyl diphosphate synthase</fullName>
        <ecNumber evidence="6">2.5.1.1</ecNumber>
        <ecNumber evidence="5">2.5.1.10</ecNumber>
        <ecNumber evidence="4">2.5.1.29</ecNumber>
    </recommendedName>
    <alternativeName>
        <fullName evidence="13">Dimethylallyltranstransferase</fullName>
    </alternativeName>
    <alternativeName>
        <fullName evidence="12">Farnesyl diphosphate synthase</fullName>
    </alternativeName>
    <alternativeName>
        <fullName evidence="10">Farnesyltranstransferase</fullName>
    </alternativeName>
    <alternativeName>
        <fullName evidence="15">Geranylgeranyl diphosphate synthase</fullName>
    </alternativeName>
    <alternativeName>
        <fullName evidence="11">Geranyltranstransferase</fullName>
    </alternativeName>
</protein>
<evidence type="ECO:0000256" key="11">
    <source>
        <dbReference type="ARBA" id="ARBA00032380"/>
    </source>
</evidence>
<evidence type="ECO:0000256" key="13">
    <source>
        <dbReference type="ARBA" id="ARBA00032448"/>
    </source>
</evidence>
<keyword evidence="21" id="KW-1185">Reference proteome</keyword>
<dbReference type="CDD" id="cd00685">
    <property type="entry name" value="Trans_IPPS_HT"/>
    <property type="match status" value="1"/>
</dbReference>
<comment type="catalytic activity">
    <reaction evidence="18">
        <text>isopentenyl diphosphate + (2E)-geranyl diphosphate = (2E,6E)-farnesyl diphosphate + diphosphate</text>
        <dbReference type="Rhea" id="RHEA:19361"/>
        <dbReference type="ChEBI" id="CHEBI:33019"/>
        <dbReference type="ChEBI" id="CHEBI:58057"/>
        <dbReference type="ChEBI" id="CHEBI:128769"/>
        <dbReference type="ChEBI" id="CHEBI:175763"/>
        <dbReference type="EC" id="2.5.1.10"/>
    </reaction>
</comment>
<dbReference type="GO" id="GO:0004311">
    <property type="term" value="F:geranylgeranyl diphosphate synthase activity"/>
    <property type="evidence" value="ECO:0007669"/>
    <property type="project" value="UniProtKB-EC"/>
</dbReference>
<evidence type="ECO:0000256" key="16">
    <source>
        <dbReference type="ARBA" id="ARBA00048119"/>
    </source>
</evidence>
<dbReference type="VEuPathDB" id="FungiDB:ASPSYDRAFT_86057"/>
<evidence type="ECO:0000313" key="21">
    <source>
        <dbReference type="Proteomes" id="UP000184356"/>
    </source>
</evidence>
<dbReference type="GO" id="GO:0043386">
    <property type="term" value="P:mycotoxin biosynthetic process"/>
    <property type="evidence" value="ECO:0007669"/>
    <property type="project" value="UniProtKB-ARBA"/>
</dbReference>
<evidence type="ECO:0000256" key="2">
    <source>
        <dbReference type="ARBA" id="ARBA00004721"/>
    </source>
</evidence>
<evidence type="ECO:0000256" key="4">
    <source>
        <dbReference type="ARBA" id="ARBA00012382"/>
    </source>
</evidence>
<reference evidence="21" key="1">
    <citation type="journal article" date="2017" name="Genome Biol.">
        <title>Comparative genomics reveals high biological diversity and specific adaptations in the industrially and medically important fungal genus Aspergillus.</title>
        <authorList>
            <person name="de Vries R.P."/>
            <person name="Riley R."/>
            <person name="Wiebenga A."/>
            <person name="Aguilar-Osorio G."/>
            <person name="Amillis S."/>
            <person name="Uchima C.A."/>
            <person name="Anderluh G."/>
            <person name="Asadollahi M."/>
            <person name="Askin M."/>
            <person name="Barry K."/>
            <person name="Battaglia E."/>
            <person name="Bayram O."/>
            <person name="Benocci T."/>
            <person name="Braus-Stromeyer S.A."/>
            <person name="Caldana C."/>
            <person name="Canovas D."/>
            <person name="Cerqueira G.C."/>
            <person name="Chen F."/>
            <person name="Chen W."/>
            <person name="Choi C."/>
            <person name="Clum A."/>
            <person name="Dos Santos R.A."/>
            <person name="Damasio A.R."/>
            <person name="Diallinas G."/>
            <person name="Emri T."/>
            <person name="Fekete E."/>
            <person name="Flipphi M."/>
            <person name="Freyberg S."/>
            <person name="Gallo A."/>
            <person name="Gournas C."/>
            <person name="Habgood R."/>
            <person name="Hainaut M."/>
            <person name="Harispe M.L."/>
            <person name="Henrissat B."/>
            <person name="Hilden K.S."/>
            <person name="Hope R."/>
            <person name="Hossain A."/>
            <person name="Karabika E."/>
            <person name="Karaffa L."/>
            <person name="Karanyi Z."/>
            <person name="Krasevec N."/>
            <person name="Kuo A."/>
            <person name="Kusch H."/>
            <person name="LaButti K."/>
            <person name="Lagendijk E.L."/>
            <person name="Lapidus A."/>
            <person name="Levasseur A."/>
            <person name="Lindquist E."/>
            <person name="Lipzen A."/>
            <person name="Logrieco A.F."/>
            <person name="MacCabe A."/>
            <person name="Maekelae M.R."/>
            <person name="Malavazi I."/>
            <person name="Melin P."/>
            <person name="Meyer V."/>
            <person name="Mielnichuk N."/>
            <person name="Miskei M."/>
            <person name="Molnar A.P."/>
            <person name="Mule G."/>
            <person name="Ngan C.Y."/>
            <person name="Orejas M."/>
            <person name="Orosz E."/>
            <person name="Ouedraogo J.P."/>
            <person name="Overkamp K.M."/>
            <person name="Park H.-S."/>
            <person name="Perrone G."/>
            <person name="Piumi F."/>
            <person name="Punt P.J."/>
            <person name="Ram A.F."/>
            <person name="Ramon A."/>
            <person name="Rauscher S."/>
            <person name="Record E."/>
            <person name="Riano-Pachon D.M."/>
            <person name="Robert V."/>
            <person name="Roehrig J."/>
            <person name="Ruller R."/>
            <person name="Salamov A."/>
            <person name="Salih N.S."/>
            <person name="Samson R.A."/>
            <person name="Sandor E."/>
            <person name="Sanguinetti M."/>
            <person name="Schuetze T."/>
            <person name="Sepcic K."/>
            <person name="Shelest E."/>
            <person name="Sherlock G."/>
            <person name="Sophianopoulou V."/>
            <person name="Squina F.M."/>
            <person name="Sun H."/>
            <person name="Susca A."/>
            <person name="Todd R.B."/>
            <person name="Tsang A."/>
            <person name="Unkles S.E."/>
            <person name="van de Wiele N."/>
            <person name="van Rossen-Uffink D."/>
            <person name="Oliveira J.V."/>
            <person name="Vesth T.C."/>
            <person name="Visser J."/>
            <person name="Yu J.-H."/>
            <person name="Zhou M."/>
            <person name="Andersen M.R."/>
            <person name="Archer D.B."/>
            <person name="Baker S.E."/>
            <person name="Benoit I."/>
            <person name="Brakhage A.A."/>
            <person name="Braus G.H."/>
            <person name="Fischer R."/>
            <person name="Frisvad J.C."/>
            <person name="Goldman G.H."/>
            <person name="Houbraken J."/>
            <person name="Oakley B."/>
            <person name="Pocsi I."/>
            <person name="Scazzocchio C."/>
            <person name="Seiboth B."/>
            <person name="vanKuyk P.A."/>
            <person name="Wortman J."/>
            <person name="Dyer P.S."/>
            <person name="Grigoriev I.V."/>
        </authorList>
    </citation>
    <scope>NUCLEOTIDE SEQUENCE [LARGE SCALE GENOMIC DNA]</scope>
    <source>
        <strain evidence="21">CBS 593.65</strain>
    </source>
</reference>
<evidence type="ECO:0000256" key="15">
    <source>
        <dbReference type="ARBA" id="ARBA00033096"/>
    </source>
</evidence>
<dbReference type="Proteomes" id="UP000184356">
    <property type="component" value="Unassembled WGS sequence"/>
</dbReference>
<evidence type="ECO:0000256" key="1">
    <source>
        <dbReference type="ARBA" id="ARBA00001946"/>
    </source>
</evidence>
<proteinExistence type="inferred from homology"/>
<keyword evidence="8" id="KW-0479">Metal-binding</keyword>
<name>A0A1L9TSL8_9EURO</name>
<dbReference type="Gene3D" id="1.10.600.10">
    <property type="entry name" value="Farnesyl Diphosphate Synthase"/>
    <property type="match status" value="1"/>
</dbReference>
<organism evidence="20 21">
    <name type="scientific">Aspergillus sydowii CBS 593.65</name>
    <dbReference type="NCBI Taxonomy" id="1036612"/>
    <lineage>
        <taxon>Eukaryota</taxon>
        <taxon>Fungi</taxon>
        <taxon>Dikarya</taxon>
        <taxon>Ascomycota</taxon>
        <taxon>Pezizomycotina</taxon>
        <taxon>Eurotiomycetes</taxon>
        <taxon>Eurotiomycetidae</taxon>
        <taxon>Eurotiales</taxon>
        <taxon>Aspergillaceae</taxon>
        <taxon>Aspergillus</taxon>
        <taxon>Aspergillus subgen. Nidulantes</taxon>
    </lineage>
</organism>
<evidence type="ECO:0000313" key="20">
    <source>
        <dbReference type="EMBL" id="OJJ62368.1"/>
    </source>
</evidence>
<dbReference type="GO" id="GO:0004337">
    <property type="term" value="F:(2E,6E)-farnesyl diphosphate synthase activity"/>
    <property type="evidence" value="ECO:0007669"/>
    <property type="project" value="UniProtKB-EC"/>
</dbReference>
<dbReference type="PANTHER" id="PTHR12001">
    <property type="entry name" value="GERANYLGERANYL PYROPHOSPHATE SYNTHASE"/>
    <property type="match status" value="1"/>
</dbReference>
<evidence type="ECO:0000256" key="14">
    <source>
        <dbReference type="ARBA" id="ARBA00032873"/>
    </source>
</evidence>
<evidence type="ECO:0000256" key="5">
    <source>
        <dbReference type="ARBA" id="ARBA00012439"/>
    </source>
</evidence>
<evidence type="ECO:0000256" key="3">
    <source>
        <dbReference type="ARBA" id="ARBA00006706"/>
    </source>
</evidence>
<dbReference type="SUPFAM" id="SSF48576">
    <property type="entry name" value="Terpenoid synthases"/>
    <property type="match status" value="1"/>
</dbReference>
<dbReference type="EC" id="2.5.1.10" evidence="5"/>
<dbReference type="InterPro" id="IPR000092">
    <property type="entry name" value="Polyprenyl_synt"/>
</dbReference>
<evidence type="ECO:0000256" key="9">
    <source>
        <dbReference type="ARBA" id="ARBA00022842"/>
    </source>
</evidence>
<evidence type="ECO:0000256" key="10">
    <source>
        <dbReference type="ARBA" id="ARBA00032052"/>
    </source>
</evidence>
<dbReference type="GO" id="GO:0046165">
    <property type="term" value="P:alcohol biosynthetic process"/>
    <property type="evidence" value="ECO:0007669"/>
    <property type="project" value="UniProtKB-ARBA"/>
</dbReference>
<dbReference type="GO" id="GO:0046872">
    <property type="term" value="F:metal ion binding"/>
    <property type="evidence" value="ECO:0007669"/>
    <property type="project" value="UniProtKB-KW"/>
</dbReference>
<dbReference type="RefSeq" id="XP_040706174.1">
    <property type="nucleotide sequence ID" value="XM_040851598.1"/>
</dbReference>
<dbReference type="InterPro" id="IPR033749">
    <property type="entry name" value="Polyprenyl_synt_CS"/>
</dbReference>
<evidence type="ECO:0000256" key="8">
    <source>
        <dbReference type="ARBA" id="ARBA00022723"/>
    </source>
</evidence>
<comment type="catalytic activity">
    <reaction evidence="17">
        <text>isopentenyl diphosphate + dimethylallyl diphosphate = (2E)-geranyl diphosphate + diphosphate</text>
        <dbReference type="Rhea" id="RHEA:22408"/>
        <dbReference type="ChEBI" id="CHEBI:33019"/>
        <dbReference type="ChEBI" id="CHEBI:57623"/>
        <dbReference type="ChEBI" id="CHEBI:58057"/>
        <dbReference type="ChEBI" id="CHEBI:128769"/>
        <dbReference type="EC" id="2.5.1.1"/>
    </reaction>
</comment>
<dbReference type="Pfam" id="PF00348">
    <property type="entry name" value="polyprenyl_synt"/>
    <property type="match status" value="1"/>
</dbReference>
<evidence type="ECO:0000256" key="12">
    <source>
        <dbReference type="ARBA" id="ARBA00032424"/>
    </source>
</evidence>
<evidence type="ECO:0000256" key="6">
    <source>
        <dbReference type="ARBA" id="ARBA00012833"/>
    </source>
</evidence>
<dbReference type="EMBL" id="KV878583">
    <property type="protein sequence ID" value="OJJ62368.1"/>
    <property type="molecule type" value="Genomic_DNA"/>
</dbReference>
<dbReference type="SFLD" id="SFLDS00005">
    <property type="entry name" value="Isoprenoid_Synthase_Type_I"/>
    <property type="match status" value="1"/>
</dbReference>
<dbReference type="GO" id="GO:0008299">
    <property type="term" value="P:isoprenoid biosynthetic process"/>
    <property type="evidence" value="ECO:0007669"/>
    <property type="project" value="InterPro"/>
</dbReference>
<comment type="catalytic activity">
    <reaction evidence="16">
        <text>isopentenyl diphosphate + (2E,6E)-farnesyl diphosphate = (2E,6E,10E)-geranylgeranyl diphosphate + diphosphate</text>
        <dbReference type="Rhea" id="RHEA:17653"/>
        <dbReference type="ChEBI" id="CHEBI:33019"/>
        <dbReference type="ChEBI" id="CHEBI:58756"/>
        <dbReference type="ChEBI" id="CHEBI:128769"/>
        <dbReference type="ChEBI" id="CHEBI:175763"/>
        <dbReference type="EC" id="2.5.1.29"/>
    </reaction>
</comment>
<comment type="cofactor">
    <cofactor evidence="1">
        <name>Mg(2+)</name>
        <dbReference type="ChEBI" id="CHEBI:18420"/>
    </cofactor>
</comment>
<comment type="similarity">
    <text evidence="3 19">Belongs to the FPP/GGPP synthase family.</text>
</comment>
<keyword evidence="7 19" id="KW-0808">Transferase</keyword>
<dbReference type="PANTHER" id="PTHR12001:SF70">
    <property type="entry name" value="PYROPHOSPHATE SYNTHETASE ATMG, PUTATIVE (AFU_ORTHOLOGUE AFUA_8G02400)-RELATED"/>
    <property type="match status" value="1"/>
</dbReference>
<dbReference type="EC" id="2.5.1.29" evidence="4"/>
<keyword evidence="9" id="KW-0460">Magnesium</keyword>
<comment type="pathway">
    <text evidence="2">Secondary metabolite biosynthesis; terpenoid biosynthesis.</text>
</comment>
<dbReference type="GeneID" id="63767671"/>
<dbReference type="PROSITE" id="PS00444">
    <property type="entry name" value="POLYPRENYL_SYNTHASE_2"/>
    <property type="match status" value="1"/>
</dbReference>
<sequence length="359" mass="40182">MHLFDTFNAPQPYQQCHPPRWKIHNPHLSQTNGHSINKSHTPEDLIPVTNGPDAVNQCKNMEEEIISAPLHYITSLPGKDIRGKLISAFNELFRIPDEQLEIIKRVVGLLHVASLLIDDIEDSSKLRRGFPVAHSIFGIPQTINSANYAYFQAQSEVLKLRKCNAAFAIFTEELLRLHRGQGMDLYWRDSLTCPTEEEYLEMVANKTGGLFRLAIKLIQLESDVDDDCVPLVDLLGIIFQIRDDYQNLQNEQYAKNKGFAEDITEGKFSYPIVHSIRSGAANGGSSSSSSSSELMNILRQKTDDEAVKRYTICILEKTGSFEYTRLKLVELMAAARALLADFGGGAPGLGGILDFLELK</sequence>
<evidence type="ECO:0000256" key="17">
    <source>
        <dbReference type="ARBA" id="ARBA00049291"/>
    </source>
</evidence>
<dbReference type="EC" id="2.5.1.1" evidence="6"/>
<evidence type="ECO:0000256" key="18">
    <source>
        <dbReference type="ARBA" id="ARBA00049399"/>
    </source>
</evidence>
<dbReference type="PROSITE" id="PS00723">
    <property type="entry name" value="POLYPRENYL_SYNTHASE_1"/>
    <property type="match status" value="1"/>
</dbReference>
<dbReference type="GO" id="GO:0004161">
    <property type="term" value="F:dimethylallyltranstransferase activity"/>
    <property type="evidence" value="ECO:0007669"/>
    <property type="project" value="UniProtKB-EC"/>
</dbReference>
<evidence type="ECO:0000256" key="19">
    <source>
        <dbReference type="RuleBase" id="RU004466"/>
    </source>
</evidence>
<evidence type="ECO:0000256" key="7">
    <source>
        <dbReference type="ARBA" id="ARBA00022679"/>
    </source>
</evidence>
<dbReference type="InterPro" id="IPR008949">
    <property type="entry name" value="Isoprenoid_synthase_dom_sf"/>
</dbReference>
<dbReference type="STRING" id="1036612.A0A1L9TSL8"/>